<dbReference type="AlphaFoldDB" id="A0A9W7LCX4"/>
<protein>
    <submittedName>
        <fullName evidence="1">Uncharacterized protein</fullName>
    </submittedName>
</protein>
<dbReference type="EMBL" id="BRYA01001535">
    <property type="protein sequence ID" value="GMI45131.1"/>
    <property type="molecule type" value="Genomic_DNA"/>
</dbReference>
<proteinExistence type="predicted"/>
<comment type="caution">
    <text evidence="1">The sequence shown here is derived from an EMBL/GenBank/DDBJ whole genome shotgun (WGS) entry which is preliminary data.</text>
</comment>
<sequence length="158" mass="17463">MSKAFCPPDTLTPTDIRNVADVRRACWTGGFTGLAVGLPVGYFAHKSLFHVGKAMGVAVKDMRGGVEGLFDEPIKGWRDFAKRSIRAAAPMSKNHRFMFVFAGGAFLSYIGASTAGKNNRWKMEEVYERGKITTQDQLGLYQQLAEEKAEARARNNAR</sequence>
<evidence type="ECO:0000313" key="2">
    <source>
        <dbReference type="Proteomes" id="UP001165065"/>
    </source>
</evidence>
<name>A0A9W7LCX4_9STRA</name>
<accession>A0A9W7LCX4</accession>
<gene>
    <name evidence="1" type="ORF">TrCOL_g586</name>
</gene>
<dbReference type="OrthoDB" id="193041at2759"/>
<reference evidence="2" key="1">
    <citation type="journal article" date="2023" name="Commun. Biol.">
        <title>Genome analysis of Parmales, the sister group of diatoms, reveals the evolutionary specialization of diatoms from phago-mixotrophs to photoautotrophs.</title>
        <authorList>
            <person name="Ban H."/>
            <person name="Sato S."/>
            <person name="Yoshikawa S."/>
            <person name="Yamada K."/>
            <person name="Nakamura Y."/>
            <person name="Ichinomiya M."/>
            <person name="Sato N."/>
            <person name="Blanc-Mathieu R."/>
            <person name="Endo H."/>
            <person name="Kuwata A."/>
            <person name="Ogata H."/>
        </authorList>
    </citation>
    <scope>NUCLEOTIDE SEQUENCE [LARGE SCALE GENOMIC DNA]</scope>
</reference>
<keyword evidence="2" id="KW-1185">Reference proteome</keyword>
<dbReference type="Proteomes" id="UP001165065">
    <property type="component" value="Unassembled WGS sequence"/>
</dbReference>
<organism evidence="1 2">
    <name type="scientific">Triparma columacea</name>
    <dbReference type="NCBI Taxonomy" id="722753"/>
    <lineage>
        <taxon>Eukaryota</taxon>
        <taxon>Sar</taxon>
        <taxon>Stramenopiles</taxon>
        <taxon>Ochrophyta</taxon>
        <taxon>Bolidophyceae</taxon>
        <taxon>Parmales</taxon>
        <taxon>Triparmaceae</taxon>
        <taxon>Triparma</taxon>
    </lineage>
</organism>
<evidence type="ECO:0000313" key="1">
    <source>
        <dbReference type="EMBL" id="GMI45131.1"/>
    </source>
</evidence>